<protein>
    <submittedName>
        <fullName evidence="2">Group II intron reverse transcriptase/maturase</fullName>
    </submittedName>
</protein>
<dbReference type="Pfam" id="PF01844">
    <property type="entry name" value="HNH"/>
    <property type="match status" value="1"/>
</dbReference>
<proteinExistence type="predicted"/>
<dbReference type="PANTHER" id="PTHR34047">
    <property type="entry name" value="NUCLEAR INTRON MATURASE 1, MITOCHONDRIAL-RELATED"/>
    <property type="match status" value="1"/>
</dbReference>
<dbReference type="AlphaFoldDB" id="A0A3D8WVD8"/>
<keyword evidence="2" id="KW-0808">Transferase</keyword>
<dbReference type="Pfam" id="PF00078">
    <property type="entry name" value="RVT_1"/>
    <property type="match status" value="1"/>
</dbReference>
<sequence>MNNTSEPSIVSATTPLTDFNNVPWIRLERYVRKLQQRIYRAESLGNKRKVKSLQRLLMRSQAALLLSIRQVTQLNKGKRSAGVDGFKVASNEERTTLYNKMRNYNVFMHKPSPTLRTYIPKGKSDKLRPLGIPTMKDRVYQNVAKLALEPQWEFHFEPISYGFRPKRSAHDATSAIFRKINARTKKKWVFEGDFKGCFDNLNHDYIMEQIKDFPAKRTIQKWLRAGYIDNNVFNRTEFGTPQGGILSPLLANIALHGMEREIGVNYRRKMRKGVVYYGTKDTKTVVRYADDFVILCESKEEAESMYGKLQPYLTKRGLELAPDKTKVTHINEGFDFLGFNFRQYPTNKEKGRLWKLIVKPSKKSQSKMTDKIRACFSKNQGGNVAGLIQDLNPIIRGYANYWSAVSSKETFSKMDAYIFKKTVRFLKRLHSTKSWKWLTERYFQPDMYGQSKNKWLLTDPIRNYQLIRMAWTPIIRHSMIKHKNSPFDSNLADYYQKRDIKYFSKDNIAYRRKMAKRQKFKCPLCQSSLMTGEGLEKHHRKPKIQGGTDEYKNLWLVHSSCHILWHKTFPVRGKEPTKKQIIAFTKMLRKRRTLVTS</sequence>
<dbReference type="GO" id="GO:0003676">
    <property type="term" value="F:nucleic acid binding"/>
    <property type="evidence" value="ECO:0007669"/>
    <property type="project" value="InterPro"/>
</dbReference>
<name>A0A3D8WVD8_PRIMG</name>
<dbReference type="EMBL" id="PQWM01000050">
    <property type="protein sequence ID" value="RDZ07833.1"/>
    <property type="molecule type" value="Genomic_DNA"/>
</dbReference>
<dbReference type="InterPro" id="IPR002711">
    <property type="entry name" value="HNH"/>
</dbReference>
<organism evidence="2 3">
    <name type="scientific">Priestia megaterium</name>
    <name type="common">Bacillus megaterium</name>
    <dbReference type="NCBI Taxonomy" id="1404"/>
    <lineage>
        <taxon>Bacteria</taxon>
        <taxon>Bacillati</taxon>
        <taxon>Bacillota</taxon>
        <taxon>Bacilli</taxon>
        <taxon>Bacillales</taxon>
        <taxon>Bacillaceae</taxon>
        <taxon>Priestia</taxon>
    </lineage>
</organism>
<dbReference type="CDD" id="cd00085">
    <property type="entry name" value="HNHc"/>
    <property type="match status" value="1"/>
</dbReference>
<comment type="caution">
    <text evidence="2">The sequence shown here is derived from an EMBL/GenBank/DDBJ whole genome shotgun (WGS) entry which is preliminary data.</text>
</comment>
<accession>A0A3D8WVD8</accession>
<dbReference type="PROSITE" id="PS50878">
    <property type="entry name" value="RT_POL"/>
    <property type="match status" value="1"/>
</dbReference>
<dbReference type="InterPro" id="IPR013597">
    <property type="entry name" value="Mat_intron_G2"/>
</dbReference>
<dbReference type="GO" id="GO:0003964">
    <property type="term" value="F:RNA-directed DNA polymerase activity"/>
    <property type="evidence" value="ECO:0007669"/>
    <property type="project" value="UniProtKB-KW"/>
</dbReference>
<dbReference type="Proteomes" id="UP000256519">
    <property type="component" value="Unassembled WGS sequence"/>
</dbReference>
<dbReference type="PANTHER" id="PTHR34047:SF10">
    <property type="entry name" value="GROUP II INTRON-ASSOCIATED OPEN READING FRAME"/>
    <property type="match status" value="1"/>
</dbReference>
<dbReference type="SMART" id="SM00507">
    <property type="entry name" value="HNHc"/>
    <property type="match status" value="1"/>
</dbReference>
<dbReference type="InterPro" id="IPR030931">
    <property type="entry name" value="Group_II_RT_mat"/>
</dbReference>
<reference evidence="2 3" key="1">
    <citation type="journal article" date="2018" name="Appl. Environ. Microbiol.">
        <title>Antimicrobial susceptibility testing and tentative epidemiological cut-off values of five Bacillus species relevant for use as animal feed additives or for plant protection.</title>
        <authorList>
            <person name="Agerso Y."/>
            <person name="Stuer-Lauridsen B."/>
            <person name="Bjerre K."/>
            <person name="Jensen M.G."/>
            <person name="Johansen E."/>
            <person name="Bennedsen M."/>
            <person name="Brockmann E."/>
            <person name="Nielsen B."/>
        </authorList>
    </citation>
    <scope>NUCLEOTIDE SEQUENCE [LARGE SCALE GENOMIC DNA]</scope>
    <source>
        <strain evidence="2 3">CHCC20162</strain>
    </source>
</reference>
<dbReference type="NCBIfam" id="TIGR04416">
    <property type="entry name" value="group_II_RT_mat"/>
    <property type="match status" value="1"/>
</dbReference>
<dbReference type="RefSeq" id="WP_116078235.1">
    <property type="nucleotide sequence ID" value="NZ_CP187630.1"/>
</dbReference>
<dbReference type="Pfam" id="PF08388">
    <property type="entry name" value="GIIM"/>
    <property type="match status" value="1"/>
</dbReference>
<dbReference type="Pfam" id="PF13655">
    <property type="entry name" value="RVT_N"/>
    <property type="match status" value="1"/>
</dbReference>
<evidence type="ECO:0000259" key="1">
    <source>
        <dbReference type="PROSITE" id="PS50878"/>
    </source>
</evidence>
<dbReference type="InterPro" id="IPR043502">
    <property type="entry name" value="DNA/RNA_pol_sf"/>
</dbReference>
<dbReference type="InterPro" id="IPR003615">
    <property type="entry name" value="HNH_nuc"/>
</dbReference>
<dbReference type="InterPro" id="IPR000477">
    <property type="entry name" value="RT_dom"/>
</dbReference>
<dbReference type="GO" id="GO:0004519">
    <property type="term" value="F:endonuclease activity"/>
    <property type="evidence" value="ECO:0007669"/>
    <property type="project" value="InterPro"/>
</dbReference>
<dbReference type="Gene3D" id="1.10.30.50">
    <property type="match status" value="1"/>
</dbReference>
<feature type="domain" description="Reverse transcriptase" evidence="1">
    <location>
        <begin position="100"/>
        <end position="341"/>
    </location>
</feature>
<dbReference type="InterPro" id="IPR051083">
    <property type="entry name" value="GrpII_Intron_Splice-Mob/Def"/>
</dbReference>
<keyword evidence="2" id="KW-0695">RNA-directed DNA polymerase</keyword>
<evidence type="ECO:0000313" key="2">
    <source>
        <dbReference type="EMBL" id="RDZ07833.1"/>
    </source>
</evidence>
<dbReference type="CDD" id="cd01651">
    <property type="entry name" value="RT_G2_intron"/>
    <property type="match status" value="1"/>
</dbReference>
<gene>
    <name evidence="2" type="primary">ltrA</name>
    <name evidence="2" type="ORF">C3744_27075</name>
</gene>
<dbReference type="SUPFAM" id="SSF56672">
    <property type="entry name" value="DNA/RNA polymerases"/>
    <property type="match status" value="1"/>
</dbReference>
<keyword evidence="2" id="KW-0548">Nucleotidyltransferase</keyword>
<evidence type="ECO:0000313" key="3">
    <source>
        <dbReference type="Proteomes" id="UP000256519"/>
    </source>
</evidence>
<dbReference type="GO" id="GO:0008270">
    <property type="term" value="F:zinc ion binding"/>
    <property type="evidence" value="ECO:0007669"/>
    <property type="project" value="InterPro"/>
</dbReference>
<dbReference type="InterPro" id="IPR025960">
    <property type="entry name" value="RVT_N"/>
</dbReference>